<dbReference type="InterPro" id="IPR043519">
    <property type="entry name" value="NT_sf"/>
</dbReference>
<evidence type="ECO:0000256" key="7">
    <source>
        <dbReference type="HAMAP-Rule" id="MF_00277"/>
    </source>
</evidence>
<dbReference type="AlphaFoldDB" id="A0A1I5GUD2"/>
<dbReference type="GO" id="GO:0008081">
    <property type="term" value="F:phosphoric diester hydrolase activity"/>
    <property type="evidence" value="ECO:0007669"/>
    <property type="project" value="UniProtKB-UniRule"/>
</dbReference>
<dbReference type="SUPFAM" id="SSF81891">
    <property type="entry name" value="Poly A polymerase C-terminal region-like"/>
    <property type="match status" value="1"/>
</dbReference>
<keyword evidence="6 7" id="KW-0511">Multifunctional enzyme</keyword>
<dbReference type="GO" id="GO:0008773">
    <property type="term" value="F:[protein-PII] uridylyltransferase activity"/>
    <property type="evidence" value="ECO:0007669"/>
    <property type="project" value="UniProtKB-UniRule"/>
</dbReference>
<dbReference type="InterPro" id="IPR003607">
    <property type="entry name" value="HD/PDEase_dom"/>
</dbReference>
<dbReference type="SUPFAM" id="SSF55021">
    <property type="entry name" value="ACT-like"/>
    <property type="match status" value="2"/>
</dbReference>
<dbReference type="NCBIfam" id="TIGR01693">
    <property type="entry name" value="UTase_glnD"/>
    <property type="match status" value="1"/>
</dbReference>
<evidence type="ECO:0000259" key="8">
    <source>
        <dbReference type="PROSITE" id="PS51671"/>
    </source>
</evidence>
<dbReference type="Pfam" id="PF01966">
    <property type="entry name" value="HD"/>
    <property type="match status" value="1"/>
</dbReference>
<dbReference type="GO" id="GO:0006808">
    <property type="term" value="P:regulation of nitrogen utilization"/>
    <property type="evidence" value="ECO:0007669"/>
    <property type="project" value="UniProtKB-UniRule"/>
</dbReference>
<dbReference type="PROSITE" id="PS51831">
    <property type="entry name" value="HD"/>
    <property type="match status" value="1"/>
</dbReference>
<keyword evidence="5 7" id="KW-0460">Magnesium</keyword>
<dbReference type="SUPFAM" id="SSF81593">
    <property type="entry name" value="Nucleotidyltransferase substrate binding subunit/domain"/>
    <property type="match status" value="1"/>
</dbReference>
<evidence type="ECO:0000256" key="6">
    <source>
        <dbReference type="ARBA" id="ARBA00023268"/>
    </source>
</evidence>
<dbReference type="PROSITE" id="PS51671">
    <property type="entry name" value="ACT"/>
    <property type="match status" value="2"/>
</dbReference>
<proteinExistence type="inferred from homology"/>
<dbReference type="InterPro" id="IPR006674">
    <property type="entry name" value="HD_domain"/>
</dbReference>
<dbReference type="NCBIfam" id="NF003467">
    <property type="entry name" value="PRK05092.1"/>
    <property type="match status" value="1"/>
</dbReference>
<accession>A0A1I5GUD2</accession>
<comment type="domain">
    <text evidence="7">Has four distinct domains: an N-terminal nucleotidyltransferase (NT) domain responsible for UTase activity, a central HD domain that encodes UR activity, and two C-terminal ACT domains that seem to have a role in glutamine sensing.</text>
</comment>
<dbReference type="EC" id="3.1.4.-" evidence="7"/>
<feature type="region of interest" description="Uridylyltransferase" evidence="7">
    <location>
        <begin position="1"/>
        <end position="381"/>
    </location>
</feature>
<comment type="similarity">
    <text evidence="7">Belongs to the GlnD family.</text>
</comment>
<comment type="catalytic activity">
    <reaction evidence="7">
        <text>[protein-PII]-uridylyl-L-tyrosine + H2O = [protein-PII]-L-tyrosine + UMP + H(+)</text>
        <dbReference type="Rhea" id="RHEA:48600"/>
        <dbReference type="Rhea" id="RHEA-COMP:12147"/>
        <dbReference type="Rhea" id="RHEA-COMP:12148"/>
        <dbReference type="ChEBI" id="CHEBI:15377"/>
        <dbReference type="ChEBI" id="CHEBI:15378"/>
        <dbReference type="ChEBI" id="CHEBI:46858"/>
        <dbReference type="ChEBI" id="CHEBI:57865"/>
        <dbReference type="ChEBI" id="CHEBI:90602"/>
    </reaction>
</comment>
<keyword evidence="3" id="KW-0677">Repeat</keyword>
<dbReference type="CDD" id="cd00077">
    <property type="entry name" value="HDc"/>
    <property type="match status" value="1"/>
</dbReference>
<dbReference type="OrthoDB" id="9758038at2"/>
<feature type="domain" description="HD" evidence="9">
    <location>
        <begin position="499"/>
        <end position="621"/>
    </location>
</feature>
<dbReference type="Pfam" id="PF24931">
    <property type="entry name" value="ACT_ACR9_3rd"/>
    <property type="match status" value="1"/>
</dbReference>
<protein>
    <recommendedName>
        <fullName evidence="7">Bifunctional uridylyltransferase/uridylyl-removing enzyme</fullName>
        <shortName evidence="7">UTase/UR</shortName>
    </recommendedName>
    <alternativeName>
        <fullName evidence="7">Bifunctional [protein-PII] modification enzyme</fullName>
    </alternativeName>
    <alternativeName>
        <fullName evidence="7">Bifunctional nitrogen sensor protein</fullName>
    </alternativeName>
    <domain>
        <recommendedName>
            <fullName evidence="7">[Protein-PII] uridylyltransferase</fullName>
            <shortName evidence="7">PII uridylyltransferase</shortName>
            <shortName evidence="7">UTase</shortName>
            <ecNumber evidence="7">2.7.7.59</ecNumber>
        </recommendedName>
    </domain>
    <domain>
        <recommendedName>
            <fullName evidence="7">[Protein-PII]-UMP uridylyl-removing enzyme</fullName>
            <shortName evidence="7">UR</shortName>
            <ecNumber evidence="7">3.1.4.-</ecNumber>
        </recommendedName>
    </domain>
</protein>
<evidence type="ECO:0000256" key="1">
    <source>
        <dbReference type="ARBA" id="ARBA00022679"/>
    </source>
</evidence>
<comment type="cofactor">
    <cofactor evidence="7">
        <name>Mg(2+)</name>
        <dbReference type="ChEBI" id="CHEBI:18420"/>
    </cofactor>
</comment>
<name>A0A1I5GUD2_9HYPH</name>
<dbReference type="PANTHER" id="PTHR47320">
    <property type="entry name" value="BIFUNCTIONAL URIDYLYLTRANSFERASE/URIDYLYL-REMOVING ENZYME"/>
    <property type="match status" value="1"/>
</dbReference>
<dbReference type="RefSeq" id="WP_090072531.1">
    <property type="nucleotide sequence ID" value="NZ_FOVR01000005.1"/>
</dbReference>
<evidence type="ECO:0000256" key="4">
    <source>
        <dbReference type="ARBA" id="ARBA00022801"/>
    </source>
</evidence>
<keyword evidence="11" id="KW-1185">Reference proteome</keyword>
<feature type="domain" description="ACT" evidence="8">
    <location>
        <begin position="739"/>
        <end position="816"/>
    </location>
</feature>
<evidence type="ECO:0000313" key="11">
    <source>
        <dbReference type="Proteomes" id="UP000199236"/>
    </source>
</evidence>
<comment type="activity regulation">
    <text evidence="7">Uridylyltransferase (UTase) activity is inhibited by glutamine, while glutamine activates uridylyl-removing (UR) activity.</text>
</comment>
<dbReference type="CDD" id="cd04899">
    <property type="entry name" value="ACT_ACR-UUR-like_2"/>
    <property type="match status" value="1"/>
</dbReference>
<dbReference type="CDD" id="cd05401">
    <property type="entry name" value="NT_GlnE_GlnD_like"/>
    <property type="match status" value="1"/>
</dbReference>
<dbReference type="SMART" id="SM00471">
    <property type="entry name" value="HDc"/>
    <property type="match status" value="1"/>
</dbReference>
<organism evidence="10 11">
    <name type="scientific">Cohaesibacter marisflavi</name>
    <dbReference type="NCBI Taxonomy" id="655353"/>
    <lineage>
        <taxon>Bacteria</taxon>
        <taxon>Pseudomonadati</taxon>
        <taxon>Pseudomonadota</taxon>
        <taxon>Alphaproteobacteria</taxon>
        <taxon>Hyphomicrobiales</taxon>
        <taxon>Cohaesibacteraceae</taxon>
    </lineage>
</organism>
<reference evidence="10 11" key="1">
    <citation type="submission" date="2016-10" db="EMBL/GenBank/DDBJ databases">
        <authorList>
            <person name="de Groot N.N."/>
        </authorList>
    </citation>
    <scope>NUCLEOTIDE SEQUENCE [LARGE SCALE GENOMIC DNA]</scope>
    <source>
        <strain evidence="10 11">CGMCC 1.9157</strain>
    </source>
</reference>
<dbReference type="InterPro" id="IPR045865">
    <property type="entry name" value="ACT-like_dom_sf"/>
</dbReference>
<dbReference type="Gene3D" id="3.30.460.10">
    <property type="entry name" value="Beta Polymerase, domain 2"/>
    <property type="match status" value="1"/>
</dbReference>
<evidence type="ECO:0000256" key="5">
    <source>
        <dbReference type="ARBA" id="ARBA00022842"/>
    </source>
</evidence>
<dbReference type="HAMAP" id="MF_00277">
    <property type="entry name" value="PII_uridylyl_transf"/>
    <property type="match status" value="1"/>
</dbReference>
<dbReference type="Proteomes" id="UP000199236">
    <property type="component" value="Unassembled WGS sequence"/>
</dbReference>
<dbReference type="Pfam" id="PF01842">
    <property type="entry name" value="ACT"/>
    <property type="match status" value="1"/>
</dbReference>
<sequence length="929" mass="105624">MIIAPQNDGLIDFDATKAKLEQIVVEHGGDVSDFKTRAEILQLFKDVLQKGRARAETLLNEDGLGILCAIRLSYLEDQIITLIYRFAIEHVYPAENPSSSEHLSVVAVGGYGRATLAPHSDIDLLFLLPYKQTPWGESVVEYILYMLWDLGQKVGHATRTLNECVRLSRSDMTIRTAILEARFIDGEKKLYDELIEKFDKDVLRNTSAEFIAAKLAERDARHNQQGNSRYMVEPNIKEGKGGLRDIQTLFWIGQYAYRVRRARALIKAGVFTEEEYNRFKKANNHLWTVRCHLHFLTDRPEERLSFDVQRELSTRLGYRKRPGQNGVERFMKHYFLVAKEVGEITRIFCSALEEDFGQSAPGINRFFAAIPIPSPFKRRKVRNAEGFLIDHGRISVESAETFTSDPRNLLKIFELADRENVSFHPDAMQAIHRNLNLIDNDLRNDPEANAIFLRILTSRNDPESILRRMTESGVLGKFIPEFGRIVAMMQFNMYHHYTVDEHLLRAVGILSEIEKQELGDEHPLAHDFVLDIKDRLVLYVAVFLHDIAKGRPESHSTAGAKVALELCPRLGLTEEQTEQVSWLVLEHLTMSQVSQSRDLSDRKTILDFCAVVQTMEQMRMLLILTIADIKAVGPGVWNGWKGQLLRTLYSEAEPILTGGHSQKSRDARVAAMKERVASRLSDWNAADVENYLNLHYEAYWSRTDVDSAVEHAELIRQADKENQKVATAIKPYEFEGITEITILAPDHPRLLSMIAGACAAAGANIVDAMVFTTTDGRALDTILINREFDEDRDERRRANRIVDLLVQVLKGETRLPPLVKQKEGHKKRFKTFRTKSKVSVNNELSNRSTVVEVEGMDRSGLLSTLTRTLSALNLDIASAHITTYGERIVDAFYVTDLTGAKITNPDRKKAIEERMMEALTGKPKEEPKR</sequence>
<dbReference type="InterPro" id="IPR002912">
    <property type="entry name" value="ACT_dom"/>
</dbReference>
<feature type="domain" description="ACT" evidence="8">
    <location>
        <begin position="850"/>
        <end position="929"/>
    </location>
</feature>
<dbReference type="EC" id="2.7.7.59" evidence="7"/>
<dbReference type="STRING" id="655353.SAMN04488056_105182"/>
<dbReference type="InterPro" id="IPR013546">
    <property type="entry name" value="PII_UdlTrfase/GS_AdlTrfase"/>
</dbReference>
<dbReference type="CDD" id="cd04900">
    <property type="entry name" value="ACT_UUR-like_1"/>
    <property type="match status" value="1"/>
</dbReference>
<dbReference type="Pfam" id="PF08335">
    <property type="entry name" value="GlnD_UR_UTase"/>
    <property type="match status" value="1"/>
</dbReference>
<comment type="function">
    <text evidence="7">Modifies, by uridylylation and deuridylylation, the PII regulatory proteins (GlnB and homologs), in response to the nitrogen status of the cell that GlnD senses through the glutamine level. Under low glutamine levels, catalyzes the conversion of the PII proteins and UTP to PII-UMP and PPi, while under higher glutamine levels, GlnD hydrolyzes PII-UMP to PII and UMP (deuridylylation). Thus, controls uridylylation state and activity of the PII proteins, and plays an important role in the regulation of nitrogen metabolism.</text>
</comment>
<dbReference type="InterPro" id="IPR010043">
    <property type="entry name" value="UTase/UR"/>
</dbReference>
<gene>
    <name evidence="7" type="primary">glnD</name>
    <name evidence="10" type="ORF">SAMN04488056_105182</name>
</gene>
<dbReference type="PIRSF" id="PIRSF006288">
    <property type="entry name" value="PII_uridyltransf"/>
    <property type="match status" value="1"/>
</dbReference>
<dbReference type="PANTHER" id="PTHR47320:SF1">
    <property type="entry name" value="BIFUNCTIONAL URIDYLYLTRANSFERASE_URIDYLYL-REMOVING ENZYME"/>
    <property type="match status" value="1"/>
</dbReference>
<evidence type="ECO:0000256" key="2">
    <source>
        <dbReference type="ARBA" id="ARBA00022695"/>
    </source>
</evidence>
<dbReference type="SUPFAM" id="SSF81301">
    <property type="entry name" value="Nucleotidyltransferase"/>
    <property type="match status" value="1"/>
</dbReference>
<comment type="caution">
    <text evidence="7">Lacks conserved residue(s) required for the propagation of feature annotation.</text>
</comment>
<dbReference type="EMBL" id="FOVR01000005">
    <property type="protein sequence ID" value="SFO39625.1"/>
    <property type="molecule type" value="Genomic_DNA"/>
</dbReference>
<comment type="catalytic activity">
    <reaction evidence="7">
        <text>[protein-PII]-L-tyrosine + UTP = [protein-PII]-uridylyl-L-tyrosine + diphosphate</text>
        <dbReference type="Rhea" id="RHEA:13673"/>
        <dbReference type="Rhea" id="RHEA-COMP:12147"/>
        <dbReference type="Rhea" id="RHEA-COMP:12148"/>
        <dbReference type="ChEBI" id="CHEBI:33019"/>
        <dbReference type="ChEBI" id="CHEBI:46398"/>
        <dbReference type="ChEBI" id="CHEBI:46858"/>
        <dbReference type="ChEBI" id="CHEBI:90602"/>
        <dbReference type="EC" id="2.7.7.59"/>
    </reaction>
</comment>
<keyword evidence="2 7" id="KW-0548">Nucleotidyltransferase</keyword>
<keyword evidence="1 7" id="KW-0808">Transferase</keyword>
<keyword evidence="4 7" id="KW-0378">Hydrolase</keyword>
<evidence type="ECO:0000259" key="9">
    <source>
        <dbReference type="PROSITE" id="PS51831"/>
    </source>
</evidence>
<evidence type="ECO:0000256" key="3">
    <source>
        <dbReference type="ARBA" id="ARBA00022737"/>
    </source>
</evidence>
<dbReference type="Gene3D" id="1.10.3090.10">
    <property type="entry name" value="cca-adding enzyme, domain 2"/>
    <property type="match status" value="1"/>
</dbReference>
<evidence type="ECO:0000313" key="10">
    <source>
        <dbReference type="EMBL" id="SFO39625.1"/>
    </source>
</evidence>